<proteinExistence type="predicted"/>
<keyword evidence="4" id="KW-1185">Reference proteome</keyword>
<dbReference type="Pfam" id="PF00047">
    <property type="entry name" value="ig"/>
    <property type="match status" value="1"/>
</dbReference>
<reference evidence="3" key="1">
    <citation type="submission" date="2023-10" db="EMBL/GenBank/DDBJ databases">
        <title>Genome assembly of Pristionchus species.</title>
        <authorList>
            <person name="Yoshida K."/>
            <person name="Sommer R.J."/>
        </authorList>
    </citation>
    <scope>NUCLEOTIDE SEQUENCE</scope>
    <source>
        <strain evidence="3">RS5133</strain>
    </source>
</reference>
<dbReference type="InterPro" id="IPR003598">
    <property type="entry name" value="Ig_sub2"/>
</dbReference>
<dbReference type="InterPro" id="IPR052615">
    <property type="entry name" value="FGFRL"/>
</dbReference>
<dbReference type="InterPro" id="IPR003599">
    <property type="entry name" value="Ig_sub"/>
</dbReference>
<protein>
    <recommendedName>
        <fullName evidence="2">Ig-like domain-containing protein</fullName>
    </recommendedName>
</protein>
<evidence type="ECO:0000313" key="3">
    <source>
        <dbReference type="EMBL" id="GMT36244.1"/>
    </source>
</evidence>
<comment type="caution">
    <text evidence="3">The sequence shown here is derived from an EMBL/GenBank/DDBJ whole genome shotgun (WGS) entry which is preliminary data.</text>
</comment>
<dbReference type="SMART" id="SM00409">
    <property type="entry name" value="IG"/>
    <property type="match status" value="2"/>
</dbReference>
<evidence type="ECO:0000259" key="2">
    <source>
        <dbReference type="PROSITE" id="PS50835"/>
    </source>
</evidence>
<dbReference type="InterPro" id="IPR036179">
    <property type="entry name" value="Ig-like_dom_sf"/>
</dbReference>
<dbReference type="Proteomes" id="UP001432322">
    <property type="component" value="Unassembled WGS sequence"/>
</dbReference>
<name>A0AAV5WVQ0_9BILA</name>
<dbReference type="InterPro" id="IPR013783">
    <property type="entry name" value="Ig-like_fold"/>
</dbReference>
<evidence type="ECO:0000313" key="4">
    <source>
        <dbReference type="Proteomes" id="UP001432322"/>
    </source>
</evidence>
<gene>
    <name evidence="3" type="ORF">PFISCL1PPCAC_27541</name>
</gene>
<dbReference type="InterPro" id="IPR013151">
    <property type="entry name" value="Immunoglobulin_dom"/>
</dbReference>
<dbReference type="PANTHER" id="PTHR19890">
    <property type="entry name" value="FIBROBLAST GROWTH FACTOR RECEPTOR"/>
    <property type="match status" value="1"/>
</dbReference>
<evidence type="ECO:0000256" key="1">
    <source>
        <dbReference type="SAM" id="SignalP"/>
    </source>
</evidence>
<feature type="domain" description="Ig-like" evidence="2">
    <location>
        <begin position="45"/>
        <end position="129"/>
    </location>
</feature>
<feature type="signal peptide" evidence="1">
    <location>
        <begin position="1"/>
        <end position="17"/>
    </location>
</feature>
<dbReference type="SMART" id="SM00408">
    <property type="entry name" value="IGc2"/>
    <property type="match status" value="2"/>
</dbReference>
<feature type="domain" description="Ig-like" evidence="2">
    <location>
        <begin position="154"/>
        <end position="227"/>
    </location>
</feature>
<feature type="chain" id="PRO_5043775423" description="Ig-like domain-containing protein" evidence="1">
    <location>
        <begin position="18"/>
        <end position="251"/>
    </location>
</feature>
<keyword evidence="1" id="KW-0732">Signal</keyword>
<dbReference type="PANTHER" id="PTHR19890:SF10">
    <property type="entry name" value="FIBROBLAST GROWTH FACTOR RECEPTOR-LIKE 1"/>
    <property type="match status" value="1"/>
</dbReference>
<dbReference type="InterPro" id="IPR007110">
    <property type="entry name" value="Ig-like_dom"/>
</dbReference>
<dbReference type="SUPFAM" id="SSF48726">
    <property type="entry name" value="Immunoglobulin"/>
    <property type="match status" value="2"/>
</dbReference>
<dbReference type="PROSITE" id="PS50835">
    <property type="entry name" value="IG_LIKE"/>
    <property type="match status" value="2"/>
</dbReference>
<accession>A0AAV5WVQ0</accession>
<sequence length="251" mass="27250">MRRVIFVLATFVAIGEATVGNTVGIAPIPDSESVKTDKVRLVITPSTATVQRPIGAEVHLMCRADVTGDDNVGLMWTKNNGIDKTGNVKVNKLDDRNIALVISNATVADSGFYECSASSAGQFVKTTVDIFFFNELRFLDMNSHIDNILATAAVNISCRVHQSEGEVIKTSWTKYGEQLPANPEKFAFFSGGGILQIKDFDPANDVGEYVCVVENLTTGIKIKHSFAVGGHINAKRATCVNHCRNFCSNLF</sequence>
<dbReference type="Gene3D" id="2.60.40.10">
    <property type="entry name" value="Immunoglobulins"/>
    <property type="match status" value="2"/>
</dbReference>
<dbReference type="AlphaFoldDB" id="A0AAV5WVQ0"/>
<dbReference type="EMBL" id="BTSY01000007">
    <property type="protein sequence ID" value="GMT36244.1"/>
    <property type="molecule type" value="Genomic_DNA"/>
</dbReference>
<organism evidence="3 4">
    <name type="scientific">Pristionchus fissidentatus</name>
    <dbReference type="NCBI Taxonomy" id="1538716"/>
    <lineage>
        <taxon>Eukaryota</taxon>
        <taxon>Metazoa</taxon>
        <taxon>Ecdysozoa</taxon>
        <taxon>Nematoda</taxon>
        <taxon>Chromadorea</taxon>
        <taxon>Rhabditida</taxon>
        <taxon>Rhabditina</taxon>
        <taxon>Diplogasteromorpha</taxon>
        <taxon>Diplogasteroidea</taxon>
        <taxon>Neodiplogasteridae</taxon>
        <taxon>Pristionchus</taxon>
    </lineage>
</organism>